<evidence type="ECO:0000313" key="3">
    <source>
        <dbReference type="Proteomes" id="UP000800094"/>
    </source>
</evidence>
<feature type="compositionally biased region" description="Pro residues" evidence="1">
    <location>
        <begin position="208"/>
        <end position="217"/>
    </location>
</feature>
<feature type="compositionally biased region" description="Polar residues" evidence="1">
    <location>
        <begin position="1"/>
        <end position="11"/>
    </location>
</feature>
<accession>A0A6A6IF78</accession>
<feature type="compositionally biased region" description="Polar residues" evidence="1">
    <location>
        <begin position="88"/>
        <end position="101"/>
    </location>
</feature>
<feature type="compositionally biased region" description="Polar residues" evidence="1">
    <location>
        <begin position="224"/>
        <end position="238"/>
    </location>
</feature>
<evidence type="ECO:0000313" key="2">
    <source>
        <dbReference type="EMBL" id="KAF2248552.1"/>
    </source>
</evidence>
<dbReference type="Proteomes" id="UP000800094">
    <property type="component" value="Unassembled WGS sequence"/>
</dbReference>
<feature type="region of interest" description="Disordered" evidence="1">
    <location>
        <begin position="199"/>
        <end position="246"/>
    </location>
</feature>
<feature type="compositionally biased region" description="Low complexity" evidence="1">
    <location>
        <begin position="21"/>
        <end position="37"/>
    </location>
</feature>
<feature type="compositionally biased region" description="Polar residues" evidence="1">
    <location>
        <begin position="38"/>
        <end position="68"/>
    </location>
</feature>
<keyword evidence="3" id="KW-1185">Reference proteome</keyword>
<dbReference type="EMBL" id="ML987196">
    <property type="protein sequence ID" value="KAF2248552.1"/>
    <property type="molecule type" value="Genomic_DNA"/>
</dbReference>
<proteinExistence type="predicted"/>
<gene>
    <name evidence="2" type="ORF">BU26DRAFT_551827</name>
</gene>
<feature type="region of interest" description="Disordered" evidence="1">
    <location>
        <begin position="340"/>
        <end position="379"/>
    </location>
</feature>
<sequence length="411" mass="43686">MLKRSSPNALKTPQLDCKPRSPSLSSSFSSTTALLGSNTHYPSTGALSFASSPTASQTSVPSSAQANPGITLPSAVSAPPSYSVACAQTDSAPGIDTTSPTLAEPEDTDPQEEHKESKVKKAWQSVKRHVREVDDAYVAAYGGPGLVKQVRKAGVKKVVREIEKWDRERKGKGKGRPPALRSSVLRYSYNILLVPGSSKSSNTNLYPPQRPLKVPRPPSKRSIPGTQLSPPQQRSSKAPSKCPKHQANRAENMGVDQKSCCCRGAWSCLFIWINTSTTAQRTHGTSCSYYRTPLCQPLTADKKKVLWAQRFAYADGPSMCCLSELRSAFTSRKDDCAGIGDKDSGSRPDVDGARAGDDKADAGRSGDLADQDIAGGGGGCEEGDAVKSYVLGDGADGEGVVTWWGFGCGLV</sequence>
<feature type="compositionally biased region" description="Basic and acidic residues" evidence="1">
    <location>
        <begin position="340"/>
        <end position="364"/>
    </location>
</feature>
<reference evidence="2" key="1">
    <citation type="journal article" date="2020" name="Stud. Mycol.">
        <title>101 Dothideomycetes genomes: a test case for predicting lifestyles and emergence of pathogens.</title>
        <authorList>
            <person name="Haridas S."/>
            <person name="Albert R."/>
            <person name="Binder M."/>
            <person name="Bloem J."/>
            <person name="Labutti K."/>
            <person name="Salamov A."/>
            <person name="Andreopoulos B."/>
            <person name="Baker S."/>
            <person name="Barry K."/>
            <person name="Bills G."/>
            <person name="Bluhm B."/>
            <person name="Cannon C."/>
            <person name="Castanera R."/>
            <person name="Culley D."/>
            <person name="Daum C."/>
            <person name="Ezra D."/>
            <person name="Gonzalez J."/>
            <person name="Henrissat B."/>
            <person name="Kuo A."/>
            <person name="Liang C."/>
            <person name="Lipzen A."/>
            <person name="Lutzoni F."/>
            <person name="Magnuson J."/>
            <person name="Mondo S."/>
            <person name="Nolan M."/>
            <person name="Ohm R."/>
            <person name="Pangilinan J."/>
            <person name="Park H.-J."/>
            <person name="Ramirez L."/>
            <person name="Alfaro M."/>
            <person name="Sun H."/>
            <person name="Tritt A."/>
            <person name="Yoshinaga Y."/>
            <person name="Zwiers L.-H."/>
            <person name="Turgeon B."/>
            <person name="Goodwin S."/>
            <person name="Spatafora J."/>
            <person name="Crous P."/>
            <person name="Grigoriev I."/>
        </authorList>
    </citation>
    <scope>NUCLEOTIDE SEQUENCE</scope>
    <source>
        <strain evidence="2">CBS 122368</strain>
    </source>
</reference>
<dbReference type="GeneID" id="54585453"/>
<evidence type="ECO:0000256" key="1">
    <source>
        <dbReference type="SAM" id="MobiDB-lite"/>
    </source>
</evidence>
<organism evidence="2 3">
    <name type="scientific">Trematosphaeria pertusa</name>
    <dbReference type="NCBI Taxonomy" id="390896"/>
    <lineage>
        <taxon>Eukaryota</taxon>
        <taxon>Fungi</taxon>
        <taxon>Dikarya</taxon>
        <taxon>Ascomycota</taxon>
        <taxon>Pezizomycotina</taxon>
        <taxon>Dothideomycetes</taxon>
        <taxon>Pleosporomycetidae</taxon>
        <taxon>Pleosporales</taxon>
        <taxon>Massarineae</taxon>
        <taxon>Trematosphaeriaceae</taxon>
        <taxon>Trematosphaeria</taxon>
    </lineage>
</organism>
<dbReference type="AlphaFoldDB" id="A0A6A6IF78"/>
<feature type="compositionally biased region" description="Low complexity" evidence="1">
    <location>
        <begin position="73"/>
        <end position="87"/>
    </location>
</feature>
<feature type="region of interest" description="Disordered" evidence="1">
    <location>
        <begin position="1"/>
        <end position="123"/>
    </location>
</feature>
<dbReference type="RefSeq" id="XP_033683556.1">
    <property type="nucleotide sequence ID" value="XM_033832123.1"/>
</dbReference>
<name>A0A6A6IF78_9PLEO</name>
<protein>
    <submittedName>
        <fullName evidence="2">Uncharacterized protein</fullName>
    </submittedName>
</protein>